<reference evidence="1 2" key="1">
    <citation type="submission" date="2017-09" db="EMBL/GenBank/DDBJ databases">
        <title>WGS assembly of Aquilegia coerulea Goldsmith.</title>
        <authorList>
            <person name="Hodges S."/>
            <person name="Kramer E."/>
            <person name="Nordborg M."/>
            <person name="Tomkins J."/>
            <person name="Borevitz J."/>
            <person name="Derieg N."/>
            <person name="Yan J."/>
            <person name="Mihaltcheva S."/>
            <person name="Hayes R.D."/>
            <person name="Rokhsar D."/>
        </authorList>
    </citation>
    <scope>NUCLEOTIDE SEQUENCE [LARGE SCALE GENOMIC DNA]</scope>
    <source>
        <strain evidence="2">cv. Goldsmith</strain>
    </source>
</reference>
<organism evidence="1 2">
    <name type="scientific">Aquilegia coerulea</name>
    <name type="common">Rocky mountain columbine</name>
    <dbReference type="NCBI Taxonomy" id="218851"/>
    <lineage>
        <taxon>Eukaryota</taxon>
        <taxon>Viridiplantae</taxon>
        <taxon>Streptophyta</taxon>
        <taxon>Embryophyta</taxon>
        <taxon>Tracheophyta</taxon>
        <taxon>Spermatophyta</taxon>
        <taxon>Magnoliopsida</taxon>
        <taxon>Ranunculales</taxon>
        <taxon>Ranunculaceae</taxon>
        <taxon>Thalictroideae</taxon>
        <taxon>Aquilegia</taxon>
    </lineage>
</organism>
<dbReference type="EMBL" id="KZ305029">
    <property type="protein sequence ID" value="PIA50842.1"/>
    <property type="molecule type" value="Genomic_DNA"/>
</dbReference>
<name>A0A2G5E4Y3_AQUCA</name>
<proteinExistence type="predicted"/>
<evidence type="ECO:0000313" key="1">
    <source>
        <dbReference type="EMBL" id="PIA50842.1"/>
    </source>
</evidence>
<dbReference type="Proteomes" id="UP000230069">
    <property type="component" value="Unassembled WGS sequence"/>
</dbReference>
<protein>
    <submittedName>
        <fullName evidence="1">Uncharacterized protein</fullName>
    </submittedName>
</protein>
<gene>
    <name evidence="1" type="ORF">AQUCO_01200250v1</name>
</gene>
<keyword evidence="2" id="KW-1185">Reference proteome</keyword>
<accession>A0A2G5E4Y3</accession>
<dbReference type="InParanoid" id="A0A2G5E4Y3"/>
<evidence type="ECO:0000313" key="2">
    <source>
        <dbReference type="Proteomes" id="UP000230069"/>
    </source>
</evidence>
<dbReference type="AlphaFoldDB" id="A0A2G5E4Y3"/>
<sequence>MDKREPRLKTTNTAHDTAIPFTKLQIPMSYLHQRKLEQNSVLSQFPSDMLLVAPPRAVSYFLEKTSLQIAPLMGWLS</sequence>